<dbReference type="Pfam" id="PF00512">
    <property type="entry name" value="HisKA"/>
    <property type="match status" value="1"/>
</dbReference>
<evidence type="ECO:0000256" key="4">
    <source>
        <dbReference type="ARBA" id="ARBA00022553"/>
    </source>
</evidence>
<dbReference type="EC" id="2.7.13.3" evidence="3"/>
<name>A0ABM8GRP4_9MICO</name>
<dbReference type="EMBL" id="AP027732">
    <property type="protein sequence ID" value="BDZ51133.1"/>
    <property type="molecule type" value="Genomic_DNA"/>
</dbReference>
<feature type="domain" description="Signal transduction histidine kinase dimerisation/phosphoacceptor" evidence="7">
    <location>
        <begin position="32"/>
        <end position="99"/>
    </location>
</feature>
<evidence type="ECO:0000256" key="5">
    <source>
        <dbReference type="ARBA" id="ARBA00022679"/>
    </source>
</evidence>
<dbReference type="SUPFAM" id="SSF55874">
    <property type="entry name" value="ATPase domain of HSP90 chaperone/DNA topoisomerase II/histidine kinase"/>
    <property type="match status" value="1"/>
</dbReference>
<evidence type="ECO:0000256" key="6">
    <source>
        <dbReference type="ARBA" id="ARBA00022777"/>
    </source>
</evidence>
<evidence type="ECO:0000259" key="7">
    <source>
        <dbReference type="SMART" id="SM00388"/>
    </source>
</evidence>
<dbReference type="InterPro" id="IPR036890">
    <property type="entry name" value="HATPase_C_sf"/>
</dbReference>
<dbReference type="Proteomes" id="UP001321486">
    <property type="component" value="Chromosome"/>
</dbReference>
<comment type="subcellular location">
    <subcellularLocation>
        <location evidence="2">Cell membrane</location>
    </subcellularLocation>
</comment>
<dbReference type="Gene3D" id="1.10.287.130">
    <property type="match status" value="1"/>
</dbReference>
<sequence>MILGIGAVIFAGAVSWVIARRAVRPLGEALRLQRQFVADASHELRTPLAVLDARLQVVQRREQSTGAVSPESLAELRADSKALIDIVGDLLLAAGSGEQSAGSPVEAGPIVDEAAASLAILADDRGVALSVEHSGTSRVTLSATSLRRCVVALVDNAVAHSPRAVRSSSDSRQKDRKSF</sequence>
<evidence type="ECO:0000313" key="9">
    <source>
        <dbReference type="Proteomes" id="UP001321486"/>
    </source>
</evidence>
<organism evidence="8 9">
    <name type="scientific">Frondihabitans sucicola</name>
    <dbReference type="NCBI Taxonomy" id="1268041"/>
    <lineage>
        <taxon>Bacteria</taxon>
        <taxon>Bacillati</taxon>
        <taxon>Actinomycetota</taxon>
        <taxon>Actinomycetes</taxon>
        <taxon>Micrococcales</taxon>
        <taxon>Microbacteriaceae</taxon>
        <taxon>Frondihabitans</taxon>
    </lineage>
</organism>
<comment type="catalytic activity">
    <reaction evidence="1">
        <text>ATP + protein L-histidine = ADP + protein N-phospho-L-histidine.</text>
        <dbReference type="EC" id="2.7.13.3"/>
    </reaction>
</comment>
<protein>
    <recommendedName>
        <fullName evidence="3">histidine kinase</fullName>
        <ecNumber evidence="3">2.7.13.3</ecNumber>
    </recommendedName>
</protein>
<keyword evidence="9" id="KW-1185">Reference proteome</keyword>
<evidence type="ECO:0000256" key="1">
    <source>
        <dbReference type="ARBA" id="ARBA00000085"/>
    </source>
</evidence>
<dbReference type="InterPro" id="IPR050428">
    <property type="entry name" value="TCS_sensor_his_kinase"/>
</dbReference>
<dbReference type="InterPro" id="IPR003661">
    <property type="entry name" value="HisK_dim/P_dom"/>
</dbReference>
<dbReference type="RefSeq" id="WP_286343972.1">
    <property type="nucleotide sequence ID" value="NZ_AP027732.1"/>
</dbReference>
<evidence type="ECO:0000256" key="2">
    <source>
        <dbReference type="ARBA" id="ARBA00004236"/>
    </source>
</evidence>
<dbReference type="SUPFAM" id="SSF47384">
    <property type="entry name" value="Homodimeric domain of signal transducing histidine kinase"/>
    <property type="match status" value="1"/>
</dbReference>
<proteinExistence type="predicted"/>
<dbReference type="PANTHER" id="PTHR45436:SF5">
    <property type="entry name" value="SENSOR HISTIDINE KINASE TRCS"/>
    <property type="match status" value="1"/>
</dbReference>
<gene>
    <name evidence="8" type="ORF">GCM10025867_33740</name>
</gene>
<dbReference type="SMART" id="SM00388">
    <property type="entry name" value="HisKA"/>
    <property type="match status" value="1"/>
</dbReference>
<keyword evidence="4" id="KW-0597">Phosphoprotein</keyword>
<keyword evidence="6" id="KW-0418">Kinase</keyword>
<reference evidence="9" key="1">
    <citation type="journal article" date="2019" name="Int. J. Syst. Evol. Microbiol.">
        <title>The Global Catalogue of Microorganisms (GCM) 10K type strain sequencing project: providing services to taxonomists for standard genome sequencing and annotation.</title>
        <authorList>
            <consortium name="The Broad Institute Genomics Platform"/>
            <consortium name="The Broad Institute Genome Sequencing Center for Infectious Disease"/>
            <person name="Wu L."/>
            <person name="Ma J."/>
        </authorList>
    </citation>
    <scope>NUCLEOTIDE SEQUENCE [LARGE SCALE GENOMIC DNA]</scope>
    <source>
        <strain evidence="9">NBRC 108728</strain>
    </source>
</reference>
<dbReference type="CDD" id="cd00082">
    <property type="entry name" value="HisKA"/>
    <property type="match status" value="1"/>
</dbReference>
<evidence type="ECO:0000256" key="3">
    <source>
        <dbReference type="ARBA" id="ARBA00012438"/>
    </source>
</evidence>
<dbReference type="InterPro" id="IPR036097">
    <property type="entry name" value="HisK_dim/P_sf"/>
</dbReference>
<evidence type="ECO:0000313" key="8">
    <source>
        <dbReference type="EMBL" id="BDZ51133.1"/>
    </source>
</evidence>
<keyword evidence="5" id="KW-0808">Transferase</keyword>
<dbReference type="PANTHER" id="PTHR45436">
    <property type="entry name" value="SENSOR HISTIDINE KINASE YKOH"/>
    <property type="match status" value="1"/>
</dbReference>
<accession>A0ABM8GRP4</accession>